<dbReference type="RefSeq" id="WP_046056240.1">
    <property type="nucleotide sequence ID" value="NZ_LACH01000062.1"/>
</dbReference>
<accession>A0A0F4V300</accession>
<dbReference type="EMBL" id="LACH01000062">
    <property type="protein sequence ID" value="KJZ62905.1"/>
    <property type="molecule type" value="Genomic_DNA"/>
</dbReference>
<name>A0A0F4V300_PSEFL</name>
<dbReference type="AlphaFoldDB" id="A0A0F4V300"/>
<organism evidence="1 2">
    <name type="scientific">Pseudomonas fluorescens</name>
    <dbReference type="NCBI Taxonomy" id="294"/>
    <lineage>
        <taxon>Bacteria</taxon>
        <taxon>Pseudomonadati</taxon>
        <taxon>Pseudomonadota</taxon>
        <taxon>Gammaproteobacteria</taxon>
        <taxon>Pseudomonadales</taxon>
        <taxon>Pseudomonadaceae</taxon>
        <taxon>Pseudomonas</taxon>
    </lineage>
</organism>
<evidence type="ECO:0000313" key="1">
    <source>
        <dbReference type="EMBL" id="KJZ62905.1"/>
    </source>
</evidence>
<evidence type="ECO:0000313" key="2">
    <source>
        <dbReference type="Proteomes" id="UP000033400"/>
    </source>
</evidence>
<dbReference type="Proteomes" id="UP000033400">
    <property type="component" value="Unassembled WGS sequence"/>
</dbReference>
<comment type="caution">
    <text evidence="1">The sequence shown here is derived from an EMBL/GenBank/DDBJ whole genome shotgun (WGS) entry which is preliminary data.</text>
</comment>
<dbReference type="PATRIC" id="fig|294.133.peg.5003"/>
<gene>
    <name evidence="1" type="ORF">VD17_25535</name>
</gene>
<proteinExistence type="predicted"/>
<protein>
    <submittedName>
        <fullName evidence="1">Uncharacterized protein</fullName>
    </submittedName>
</protein>
<sequence>MSSKPTIEMSLPGLSPNSSRAALMAPFTYWIPHWYGSVYDIDLPGLKAPIQTQVSKMIAIWSVQAALLVGIVTGSNAERRRLLLPCPRRGTQCGLGTRGHSDGDLYAPMIRSGV</sequence>
<reference evidence="1 2" key="1">
    <citation type="submission" date="2015-03" db="EMBL/GenBank/DDBJ databases">
        <title>Comparative genomics of Pseudomonas insights into diversity of traits involved in vanlence and defense.</title>
        <authorList>
            <person name="Qin Y."/>
        </authorList>
    </citation>
    <scope>NUCLEOTIDE SEQUENCE [LARGE SCALE GENOMIC DNA]</scope>
    <source>
        <strain evidence="1 2">H24</strain>
    </source>
</reference>